<dbReference type="Gene3D" id="3.40.50.300">
    <property type="entry name" value="P-loop containing nucleotide triphosphate hydrolases"/>
    <property type="match status" value="1"/>
</dbReference>
<dbReference type="OrthoDB" id="9809324at2"/>
<feature type="domain" description="ATPase AAA-type core" evidence="1">
    <location>
        <begin position="134"/>
        <end position="331"/>
    </location>
</feature>
<dbReference type="InterPro" id="IPR027417">
    <property type="entry name" value="P-loop_NTPase"/>
</dbReference>
<dbReference type="KEGG" id="auh:AWM75_07980"/>
<gene>
    <name evidence="2" type="ORF">AWM75_07980</name>
</gene>
<dbReference type="RefSeq" id="WP_067980606.1">
    <property type="nucleotide sequence ID" value="NZ_CP014163.1"/>
</dbReference>
<evidence type="ECO:0000313" key="3">
    <source>
        <dbReference type="Proteomes" id="UP000062260"/>
    </source>
</evidence>
<dbReference type="Proteomes" id="UP000062260">
    <property type="component" value="Chromosome"/>
</dbReference>
<dbReference type="SUPFAM" id="SSF52540">
    <property type="entry name" value="P-loop containing nucleoside triphosphate hydrolases"/>
    <property type="match status" value="1"/>
</dbReference>
<protein>
    <recommendedName>
        <fullName evidence="1">ATPase AAA-type core domain-containing protein</fullName>
    </recommendedName>
</protein>
<dbReference type="AlphaFoldDB" id="A0A109RIA5"/>
<organism evidence="2 3">
    <name type="scientific">Aerococcus urinaehominis</name>
    <dbReference type="NCBI Taxonomy" id="128944"/>
    <lineage>
        <taxon>Bacteria</taxon>
        <taxon>Bacillati</taxon>
        <taxon>Bacillota</taxon>
        <taxon>Bacilli</taxon>
        <taxon>Lactobacillales</taxon>
        <taxon>Aerococcaceae</taxon>
        <taxon>Aerococcus</taxon>
    </lineage>
</organism>
<keyword evidence="3" id="KW-1185">Reference proteome</keyword>
<dbReference type="GO" id="GO:0016887">
    <property type="term" value="F:ATP hydrolysis activity"/>
    <property type="evidence" value="ECO:0007669"/>
    <property type="project" value="InterPro"/>
</dbReference>
<accession>A0A109RIA5</accession>
<evidence type="ECO:0000313" key="2">
    <source>
        <dbReference type="EMBL" id="AMB99910.1"/>
    </source>
</evidence>
<reference evidence="2 3" key="1">
    <citation type="journal article" date="2016" name="Genome Announc.">
        <title>Complete Genome Sequences of Aerococcus christensenii CCUG 28831T, Aerococcus sanguinicola CCUG 43001T, Aerococcus urinae CCUG 36881T, Aerococcus urinaeequi CCUG 28094T, Aerococcus urinaehominis CCUG 42038 BT, and Aerococcus viridans CCUG 4311T.</title>
        <authorList>
            <person name="Carkaci D."/>
            <person name="Dargis R."/>
            <person name="Nielsen X.C."/>
            <person name="Skovgaard O."/>
            <person name="Fuursted K."/>
            <person name="Christensen J.J."/>
        </authorList>
    </citation>
    <scope>NUCLEOTIDE SEQUENCE [LARGE SCALE GENOMIC DNA]</scope>
    <source>
        <strain evidence="2 3">CCUG42038B</strain>
    </source>
</reference>
<dbReference type="InterPro" id="IPR003959">
    <property type="entry name" value="ATPase_AAA_core"/>
</dbReference>
<proteinExistence type="predicted"/>
<sequence>MKLLRTEISGLPNFKDNRFIFDLTNDKRVSKEELASYELFPLTNNSYQFPLISLLGINATGKTTSLILVKQMLLLFIQNESLDFHSPFAHYIPSDIMTVNYLTDGKTLYKIVSEIQKDSKKEKIFFKAEKLYAKPLRQSIAHKRLFAFKDSELVLDRASLAEQGNFNLQNFLKDEDSIFSSILNQKDESNLKVLDMMGTTNMNFLSMYSDSLPLSYIHYLDTSIDIFEMDEDYQGHKIPNKFKLKFKGNNEIFTVDYHHLDQYLSSGTIKGISFLLMVTLVLSEGGYLLIDEIENHLNKTIVTSIMRLFQSKINKNRATLIVSTHYQELVDIFSRTDSIYLLRKTDQINIERFSTVLEKYKYDRTDKVKSNLLMSGVLDTAPQYEYYEMLKQDMEGVVNEP</sequence>
<dbReference type="Pfam" id="PF13304">
    <property type="entry name" value="AAA_21"/>
    <property type="match status" value="1"/>
</dbReference>
<dbReference type="EMBL" id="CP014163">
    <property type="protein sequence ID" value="AMB99910.1"/>
    <property type="molecule type" value="Genomic_DNA"/>
</dbReference>
<evidence type="ECO:0000259" key="1">
    <source>
        <dbReference type="Pfam" id="PF13304"/>
    </source>
</evidence>
<dbReference type="GO" id="GO:0005524">
    <property type="term" value="F:ATP binding"/>
    <property type="evidence" value="ECO:0007669"/>
    <property type="project" value="InterPro"/>
</dbReference>
<dbReference type="STRING" id="128944.AWM75_07980"/>
<name>A0A109RIA5_9LACT</name>
<reference evidence="3" key="2">
    <citation type="submission" date="2016-01" db="EMBL/GenBank/DDBJ databases">
        <title>Six Aerococcus type strain genome sequencing and assembly using PacBio and Illumina Hiseq.</title>
        <authorList>
            <person name="Carkaci D."/>
            <person name="Dargis R."/>
            <person name="Nielsen X.C."/>
            <person name="Skovgaard O."/>
            <person name="Fuursted K."/>
            <person name="Christensen J.J."/>
        </authorList>
    </citation>
    <scope>NUCLEOTIDE SEQUENCE [LARGE SCALE GENOMIC DNA]</scope>
    <source>
        <strain evidence="3">CCUG42038B</strain>
    </source>
</reference>